<evidence type="ECO:0000256" key="1">
    <source>
        <dbReference type="SAM" id="SignalP"/>
    </source>
</evidence>
<keyword evidence="4" id="KW-1185">Reference proteome</keyword>
<name>A0A2T4FP80_9PSED</name>
<accession>A0A2T4FP80</accession>
<feature type="signal peptide" evidence="1">
    <location>
        <begin position="1"/>
        <end position="29"/>
    </location>
</feature>
<dbReference type="Proteomes" id="UP000240571">
    <property type="component" value="Unassembled WGS sequence"/>
</dbReference>
<reference evidence="2 4" key="1">
    <citation type="submission" date="2016-06" db="EMBL/GenBank/DDBJ databases">
        <title>Draft genome sequence of Pseudomonas sp. S1E40, a novel strain antagonistic activity to fungal plant pathogen.</title>
        <authorList>
            <person name="Tambong J.T."/>
            <person name="Tchagang C."/>
            <person name="Xu R."/>
        </authorList>
    </citation>
    <scope>NUCLEOTIDE SEQUENCE [LARGE SCALE GENOMIC DNA]</scope>
    <source>
        <strain evidence="2 4">S1E40</strain>
    </source>
</reference>
<evidence type="ECO:0000313" key="5">
    <source>
        <dbReference type="Proteomes" id="UP000240571"/>
    </source>
</evidence>
<dbReference type="Proteomes" id="UP000095081">
    <property type="component" value="Unassembled WGS sequence"/>
</dbReference>
<comment type="caution">
    <text evidence="3">The sequence shown here is derived from an EMBL/GenBank/DDBJ whole genome shotgun (WGS) entry which is preliminary data.</text>
</comment>
<dbReference type="AlphaFoldDB" id="A0A2T4FP80"/>
<evidence type="ECO:0000313" key="3">
    <source>
        <dbReference type="EMBL" id="PTC25234.1"/>
    </source>
</evidence>
<evidence type="ECO:0000313" key="4">
    <source>
        <dbReference type="Proteomes" id="UP000095081"/>
    </source>
</evidence>
<dbReference type="OrthoDB" id="6888465at2"/>
<evidence type="ECO:0000313" key="2">
    <source>
        <dbReference type="EMBL" id="OCW23911.1"/>
    </source>
</evidence>
<dbReference type="EMBL" id="MAUE01000029">
    <property type="protein sequence ID" value="OCW23911.1"/>
    <property type="molecule type" value="Genomic_DNA"/>
</dbReference>
<dbReference type="RefSeq" id="WP_065906605.1">
    <property type="nucleotide sequence ID" value="NZ_MAUE01000029.1"/>
</dbReference>
<sequence>MNNLTKFAFTPLVLLCLTGTTLYTGLVNAATFVGEGTAAGAQCGSRGVNNNGVVTGMCLPGNVSGPAVAWVAVTAGTEVPLPPLVTGQSCDALGIANNGTIAGVCVTADNRATGVFWSATAPSSLPQKLQSLSVLGTGLLPEVATAITAYNQSGVLGGESLSGSNDATAVLWLAGSTAPVQLSILHDNCRVADVNDTPINGVPSTALNCPNTATGNDTAKVVQKTGLLGALVTTVLSTPSGSTGCSLSSVNNAMQMLGTCHFAAPDTPSAAYWASPASTPVLLSSVSGVAGTPRIEGLRLNNNGNAVVSYQNTDGHALLAFWAASTTGATTLIPTLAGGTHVGFVDLSDNDTVALTSENTGEHAQAATWTAAAGTVAIPQFNGGEESGLTAISPNGSYVAGIAEDSAHNDDAVVATLP</sequence>
<reference evidence="3 5" key="2">
    <citation type="submission" date="2018-03" db="EMBL/GenBank/DDBJ databases">
        <title>Diversity of bacteria associated with corn roots inoculated with woodland soils in Canada, and Description of Pseudomonas aylmerense sp. nov.</title>
        <authorList>
            <person name="Tambong J.T."/>
            <person name="Xu R."/>
            <person name="Tchagang C."/>
        </authorList>
    </citation>
    <scope>NUCLEOTIDE SEQUENCE [LARGE SCALE GENOMIC DNA]</scope>
    <source>
        <strain evidence="3 5">S1E44</strain>
    </source>
</reference>
<proteinExistence type="predicted"/>
<gene>
    <name evidence="2" type="ORF">BBG20_20710</name>
    <name evidence="3" type="ORF">C9382_25145</name>
</gene>
<keyword evidence="1" id="KW-0732">Signal</keyword>
<feature type="chain" id="PRO_5015635716" description="Extracellular repeat, HAF family" evidence="1">
    <location>
        <begin position="30"/>
        <end position="418"/>
    </location>
</feature>
<evidence type="ECO:0008006" key="6">
    <source>
        <dbReference type="Google" id="ProtNLM"/>
    </source>
</evidence>
<protein>
    <recommendedName>
        <fullName evidence="6">Extracellular repeat, HAF family</fullName>
    </recommendedName>
</protein>
<organism evidence="3 5">
    <name type="scientific">Pseudomonas aylmerensis</name>
    <dbReference type="NCBI Taxonomy" id="1869229"/>
    <lineage>
        <taxon>Bacteria</taxon>
        <taxon>Pseudomonadati</taxon>
        <taxon>Pseudomonadota</taxon>
        <taxon>Gammaproteobacteria</taxon>
        <taxon>Pseudomonadales</taxon>
        <taxon>Pseudomonadaceae</taxon>
        <taxon>Pseudomonas</taxon>
    </lineage>
</organism>
<dbReference type="EMBL" id="PYWW01000052">
    <property type="protein sequence ID" value="PTC25234.1"/>
    <property type="molecule type" value="Genomic_DNA"/>
</dbReference>